<reference evidence="2" key="1">
    <citation type="submission" date="2024-02" db="EMBL/GenBank/DDBJ databases">
        <authorList>
            <consortium name="ELIXIR-Norway"/>
            <consortium name="Elixir Norway"/>
        </authorList>
    </citation>
    <scope>NUCLEOTIDE SEQUENCE</scope>
</reference>
<sequence length="256" mass="27899">MGTSRISSSSDDGEDDGHASRLASVAIDSAAVVLNASSSAPSLRNGRGKLSSDQLVEAENQSKGTSSGLKLYQIRLQDLLYKHLDKTVGETFAAQPLLATEQTIECHENGLDEVEKDVDIRLFSRAPPGIVIKKPEKNLKVTKRVKPNLKRGYSIDDEDSDEHLVRLRAAAIDGETIRAEAKHAMAKALATSQVSAEVAEKAAKQEEERVAALKRERGEEWLPAIAAQLGLPLKSTKIRQDPQQLELLKQNNTQTT</sequence>
<gene>
    <name evidence="2" type="ORF">CSSPTR1EN2_LOCUS12109</name>
</gene>
<dbReference type="Proteomes" id="UP001497512">
    <property type="component" value="Chromosome 2"/>
</dbReference>
<evidence type="ECO:0000313" key="3">
    <source>
        <dbReference type="Proteomes" id="UP001497512"/>
    </source>
</evidence>
<dbReference type="EMBL" id="OZ019894">
    <property type="protein sequence ID" value="CAK9214193.1"/>
    <property type="molecule type" value="Genomic_DNA"/>
</dbReference>
<name>A0ABP0U6W8_9BRYO</name>
<proteinExistence type="predicted"/>
<evidence type="ECO:0000256" key="1">
    <source>
        <dbReference type="SAM" id="MobiDB-lite"/>
    </source>
</evidence>
<keyword evidence="3" id="KW-1185">Reference proteome</keyword>
<feature type="region of interest" description="Disordered" evidence="1">
    <location>
        <begin position="38"/>
        <end position="62"/>
    </location>
</feature>
<evidence type="ECO:0000313" key="2">
    <source>
        <dbReference type="EMBL" id="CAK9214193.1"/>
    </source>
</evidence>
<feature type="region of interest" description="Disordered" evidence="1">
    <location>
        <begin position="1"/>
        <end position="21"/>
    </location>
</feature>
<dbReference type="PANTHER" id="PTHR36765">
    <property type="entry name" value="EXPRESSED PROTEIN"/>
    <property type="match status" value="1"/>
</dbReference>
<protein>
    <submittedName>
        <fullName evidence="2">Uncharacterized protein</fullName>
    </submittedName>
</protein>
<accession>A0ABP0U6W8</accession>
<dbReference type="PANTHER" id="PTHR36765:SF1">
    <property type="entry name" value="EXPRESSED PROTEIN"/>
    <property type="match status" value="1"/>
</dbReference>
<feature type="compositionally biased region" description="Polar residues" evidence="1">
    <location>
        <begin position="51"/>
        <end position="62"/>
    </location>
</feature>
<organism evidence="2 3">
    <name type="scientific">Sphagnum troendelagicum</name>
    <dbReference type="NCBI Taxonomy" id="128251"/>
    <lineage>
        <taxon>Eukaryota</taxon>
        <taxon>Viridiplantae</taxon>
        <taxon>Streptophyta</taxon>
        <taxon>Embryophyta</taxon>
        <taxon>Bryophyta</taxon>
        <taxon>Sphagnophytina</taxon>
        <taxon>Sphagnopsida</taxon>
        <taxon>Sphagnales</taxon>
        <taxon>Sphagnaceae</taxon>
        <taxon>Sphagnum</taxon>
    </lineage>
</organism>